<dbReference type="NCBIfam" id="NF037995">
    <property type="entry name" value="TRAP_S1"/>
    <property type="match status" value="1"/>
</dbReference>
<dbReference type="AlphaFoldDB" id="A3K6Q8"/>
<evidence type="ECO:0000256" key="1">
    <source>
        <dbReference type="ARBA" id="ARBA00004418"/>
    </source>
</evidence>
<dbReference type="CDD" id="cd13602">
    <property type="entry name" value="PBP2_TRAP_BpDctp6_7"/>
    <property type="match status" value="1"/>
</dbReference>
<organism evidence="5 6">
    <name type="scientific">Sagittula stellata (strain ATCC 700073 / DSM 11524 / E-37)</name>
    <dbReference type="NCBI Taxonomy" id="388399"/>
    <lineage>
        <taxon>Bacteria</taxon>
        <taxon>Pseudomonadati</taxon>
        <taxon>Pseudomonadota</taxon>
        <taxon>Alphaproteobacteria</taxon>
        <taxon>Rhodobacterales</taxon>
        <taxon>Roseobacteraceae</taxon>
        <taxon>Sagittula</taxon>
    </lineage>
</organism>
<dbReference type="GO" id="GO:0055085">
    <property type="term" value="P:transmembrane transport"/>
    <property type="evidence" value="ECO:0007669"/>
    <property type="project" value="InterPro"/>
</dbReference>
<sequence length="351" mass="37076">MPRLSRVSILSLAAAAGLALTAPAEAQSLRWLTQSQESAAQYPAEIAAIEAAGEAGFDVTRNEFQVLGVNLADALRLVGSGAFDLATVQIGSAAKDDPFLEGIDLIGVSTDMNDLKGAVDAYREAFNARLGEKFGAKAMAIWPFGPQVFLCSADMSSLADLDGLKVRSFTASMSMLLEELGATPVTLSFPEVYPALQRGVASCGVTSPTSSNTGKWPEVTTHLYPLSVSGSVQAHVVNLDWLNGLDEEKRAAFETVMSDLETALWELAITTNGTAQACSTGGECPEGIYTSYEMTLVPVSDADKAKVAEISATKILPEWGARCEASYEGCVDLWNETVGTARGLTISLDTQ</sequence>
<dbReference type="PANTHER" id="PTHR33376">
    <property type="match status" value="1"/>
</dbReference>
<accession>A3K6Q8</accession>
<dbReference type="RefSeq" id="WP_005861128.1">
    <property type="nucleotide sequence ID" value="NZ_AAYA01000011.1"/>
</dbReference>
<keyword evidence="6" id="KW-1185">Reference proteome</keyword>
<protein>
    <submittedName>
        <fullName evidence="5">TRAP dicarboxylate transporter-DctP subunit</fullName>
    </submittedName>
</protein>
<dbReference type="GO" id="GO:0042597">
    <property type="term" value="C:periplasmic space"/>
    <property type="evidence" value="ECO:0007669"/>
    <property type="project" value="UniProtKB-SubCell"/>
</dbReference>
<evidence type="ECO:0000256" key="3">
    <source>
        <dbReference type="ARBA" id="ARBA00022764"/>
    </source>
</evidence>
<keyword evidence="3" id="KW-0574">Periplasm</keyword>
<comment type="caution">
    <text evidence="5">The sequence shown here is derived from an EMBL/GenBank/DDBJ whole genome shotgun (WGS) entry which is preliminary data.</text>
</comment>
<dbReference type="Gene3D" id="3.40.190.170">
    <property type="entry name" value="Bacterial extracellular solute-binding protein, family 7"/>
    <property type="match status" value="1"/>
</dbReference>
<gene>
    <name evidence="5" type="ORF">SSE37_12596</name>
</gene>
<feature type="chain" id="PRO_5002654911" evidence="4">
    <location>
        <begin position="27"/>
        <end position="351"/>
    </location>
</feature>
<name>A3K6Q8_SAGS3</name>
<proteinExistence type="predicted"/>
<dbReference type="Pfam" id="PF03480">
    <property type="entry name" value="DctP"/>
    <property type="match status" value="1"/>
</dbReference>
<comment type="subcellular location">
    <subcellularLocation>
        <location evidence="1">Periplasm</location>
    </subcellularLocation>
</comment>
<dbReference type="InterPro" id="IPR018389">
    <property type="entry name" value="DctP_fam"/>
</dbReference>
<dbReference type="eggNOG" id="COG1638">
    <property type="taxonomic scope" value="Bacteria"/>
</dbReference>
<dbReference type="InterPro" id="IPR038404">
    <property type="entry name" value="TRAP_DctP_sf"/>
</dbReference>
<feature type="signal peptide" evidence="4">
    <location>
        <begin position="1"/>
        <end position="26"/>
    </location>
</feature>
<evidence type="ECO:0000313" key="6">
    <source>
        <dbReference type="Proteomes" id="UP000005713"/>
    </source>
</evidence>
<dbReference type="OrthoDB" id="9799287at2"/>
<keyword evidence="2 4" id="KW-0732">Signal</keyword>
<evidence type="ECO:0000256" key="4">
    <source>
        <dbReference type="SAM" id="SignalP"/>
    </source>
</evidence>
<reference evidence="5 6" key="1">
    <citation type="submission" date="2006-06" db="EMBL/GenBank/DDBJ databases">
        <authorList>
            <person name="Moran M.A."/>
            <person name="Ferriera S."/>
            <person name="Johnson J."/>
            <person name="Kravitz S."/>
            <person name="Beeson K."/>
            <person name="Sutton G."/>
            <person name="Rogers Y.-H."/>
            <person name="Friedman R."/>
            <person name="Frazier M."/>
            <person name="Venter J.C."/>
        </authorList>
    </citation>
    <scope>NUCLEOTIDE SEQUENCE [LARGE SCALE GENOMIC DNA]</scope>
    <source>
        <strain evidence="5 6">E-37</strain>
    </source>
</reference>
<dbReference type="PANTHER" id="PTHR33376:SF4">
    <property type="entry name" value="SIALIC ACID-BINDING PERIPLASMIC PROTEIN SIAP"/>
    <property type="match status" value="1"/>
</dbReference>
<dbReference type="EMBL" id="AAYA01000011">
    <property type="protein sequence ID" value="EBA07035.1"/>
    <property type="molecule type" value="Genomic_DNA"/>
</dbReference>
<evidence type="ECO:0000256" key="2">
    <source>
        <dbReference type="ARBA" id="ARBA00022729"/>
    </source>
</evidence>
<dbReference type="Proteomes" id="UP000005713">
    <property type="component" value="Unassembled WGS sequence"/>
</dbReference>
<evidence type="ECO:0000313" key="5">
    <source>
        <dbReference type="EMBL" id="EBA07035.1"/>
    </source>
</evidence>